<dbReference type="Pfam" id="PF01061">
    <property type="entry name" value="ABC2_membrane"/>
    <property type="match status" value="1"/>
</dbReference>
<reference evidence="10 11" key="1">
    <citation type="journal article" date="2014" name="Int. J. Syst. Evol. Microbiol.">
        <title>Lysinibacillus halotolerans sp. nov., isolated from saline-alkaline soil.</title>
        <authorList>
            <person name="Kong D."/>
            <person name="Wang Y."/>
            <person name="Zhao B."/>
            <person name="Li Y."/>
            <person name="Song J."/>
            <person name="Zhai Y."/>
            <person name="Zhang C."/>
            <person name="Wang H."/>
            <person name="Chen X."/>
            <person name="Zhao B."/>
            <person name="Ruan Z."/>
        </authorList>
    </citation>
    <scope>NUCLEOTIDE SEQUENCE [LARGE SCALE GENOMIC DNA]</scope>
    <source>
        <strain evidence="10 11">MCCC 1A12703</strain>
    </source>
</reference>
<evidence type="ECO:0000256" key="6">
    <source>
        <dbReference type="ARBA" id="ARBA00022989"/>
    </source>
</evidence>
<sequence length="270" mass="31158">MSSILTLIKEQILNLQLIFRIGLYETKSQYQMHYLGRIWQFLNPLILIGVYWFVFGLGIRGGSPVGETPFFLWLLTGLIPWLYISPTVTQASNSIHSKIAMVSKMNFPVSVLPTIKMFSNSITFFILLIATICIISIYGNFSGLYIIQLPYYLISVYVLIYAITILTSSLAVIVRDVQNIVQAIMRIMFFLLPIVWNVESSEALTEPLVTLLKLNPFYYLIEGFRHTLIGGEWFFDDITYTIYFWILTVIILLIGSTVHLKFRNKFVDYL</sequence>
<accession>A0A3M8HH61</accession>
<evidence type="ECO:0000313" key="10">
    <source>
        <dbReference type="EMBL" id="RND01816.1"/>
    </source>
</evidence>
<dbReference type="GO" id="GO:0015920">
    <property type="term" value="P:lipopolysaccharide transport"/>
    <property type="evidence" value="ECO:0007669"/>
    <property type="project" value="TreeGrafter"/>
</dbReference>
<evidence type="ECO:0000256" key="4">
    <source>
        <dbReference type="ARBA" id="ARBA00022475"/>
    </source>
</evidence>
<dbReference type="InterPro" id="IPR047817">
    <property type="entry name" value="ABC2_TM_bact-type"/>
</dbReference>
<dbReference type="PROSITE" id="PS51012">
    <property type="entry name" value="ABC_TM2"/>
    <property type="match status" value="1"/>
</dbReference>
<keyword evidence="3 8" id="KW-0813">Transport</keyword>
<dbReference type="PANTHER" id="PTHR30413:SF10">
    <property type="entry name" value="CAPSULE POLYSACCHARIDE EXPORT INNER-MEMBRANE PROTEIN CTRC"/>
    <property type="match status" value="1"/>
</dbReference>
<comment type="subcellular location">
    <subcellularLocation>
        <location evidence="1 8">Cell membrane</location>
        <topology evidence="1 8">Multi-pass membrane protein</topology>
    </subcellularLocation>
</comment>
<feature type="transmembrane region" description="Helical" evidence="8">
    <location>
        <begin position="151"/>
        <end position="173"/>
    </location>
</feature>
<feature type="transmembrane region" description="Helical" evidence="8">
    <location>
        <begin position="41"/>
        <end position="59"/>
    </location>
</feature>
<evidence type="ECO:0000256" key="1">
    <source>
        <dbReference type="ARBA" id="ARBA00004651"/>
    </source>
</evidence>
<feature type="domain" description="ABC transmembrane type-2" evidence="9">
    <location>
        <begin position="35"/>
        <end position="262"/>
    </location>
</feature>
<evidence type="ECO:0000256" key="3">
    <source>
        <dbReference type="ARBA" id="ARBA00022448"/>
    </source>
</evidence>
<organism evidence="10 11">
    <name type="scientific">Lysinibacillus halotolerans</name>
    <dbReference type="NCBI Taxonomy" id="1368476"/>
    <lineage>
        <taxon>Bacteria</taxon>
        <taxon>Bacillati</taxon>
        <taxon>Bacillota</taxon>
        <taxon>Bacilli</taxon>
        <taxon>Bacillales</taxon>
        <taxon>Bacillaceae</taxon>
        <taxon>Lysinibacillus</taxon>
    </lineage>
</organism>
<keyword evidence="4 8" id="KW-1003">Cell membrane</keyword>
<dbReference type="GO" id="GO:0005886">
    <property type="term" value="C:plasma membrane"/>
    <property type="evidence" value="ECO:0007669"/>
    <property type="project" value="UniProtKB-SubCell"/>
</dbReference>
<proteinExistence type="inferred from homology"/>
<name>A0A3M8HH61_9BACI</name>
<evidence type="ECO:0000256" key="5">
    <source>
        <dbReference type="ARBA" id="ARBA00022692"/>
    </source>
</evidence>
<feature type="transmembrane region" description="Helical" evidence="8">
    <location>
        <begin position="117"/>
        <end position="139"/>
    </location>
</feature>
<feature type="transmembrane region" description="Helical" evidence="8">
    <location>
        <begin position="180"/>
        <end position="198"/>
    </location>
</feature>
<protein>
    <recommendedName>
        <fullName evidence="8">Transport permease protein</fullName>
    </recommendedName>
</protein>
<comment type="similarity">
    <text evidence="2 8">Belongs to the ABC-2 integral membrane protein family.</text>
</comment>
<dbReference type="OrthoDB" id="9794365at2"/>
<dbReference type="PANTHER" id="PTHR30413">
    <property type="entry name" value="INNER MEMBRANE TRANSPORT PERMEASE"/>
    <property type="match status" value="1"/>
</dbReference>
<feature type="transmembrane region" description="Helical" evidence="8">
    <location>
        <begin position="71"/>
        <end position="96"/>
    </location>
</feature>
<comment type="caution">
    <text evidence="10">The sequence shown here is derived from an EMBL/GenBank/DDBJ whole genome shotgun (WGS) entry which is preliminary data.</text>
</comment>
<gene>
    <name evidence="10" type="ORF">EC501_01240</name>
</gene>
<keyword evidence="7 8" id="KW-0472">Membrane</keyword>
<dbReference type="EMBL" id="RHLQ01000001">
    <property type="protein sequence ID" value="RND01816.1"/>
    <property type="molecule type" value="Genomic_DNA"/>
</dbReference>
<dbReference type="AlphaFoldDB" id="A0A3M8HH61"/>
<feature type="transmembrane region" description="Helical" evidence="8">
    <location>
        <begin position="242"/>
        <end position="260"/>
    </location>
</feature>
<evidence type="ECO:0000313" key="11">
    <source>
        <dbReference type="Proteomes" id="UP000279909"/>
    </source>
</evidence>
<dbReference type="RefSeq" id="WP_122970460.1">
    <property type="nucleotide sequence ID" value="NZ_RHLQ01000001.1"/>
</dbReference>
<evidence type="ECO:0000256" key="8">
    <source>
        <dbReference type="RuleBase" id="RU361157"/>
    </source>
</evidence>
<evidence type="ECO:0000256" key="2">
    <source>
        <dbReference type="ARBA" id="ARBA00007783"/>
    </source>
</evidence>
<keyword evidence="6 8" id="KW-1133">Transmembrane helix</keyword>
<keyword evidence="5 8" id="KW-0812">Transmembrane</keyword>
<keyword evidence="11" id="KW-1185">Reference proteome</keyword>
<evidence type="ECO:0000256" key="7">
    <source>
        <dbReference type="ARBA" id="ARBA00023136"/>
    </source>
</evidence>
<dbReference type="GO" id="GO:0140359">
    <property type="term" value="F:ABC-type transporter activity"/>
    <property type="evidence" value="ECO:0007669"/>
    <property type="project" value="InterPro"/>
</dbReference>
<evidence type="ECO:0000259" key="9">
    <source>
        <dbReference type="PROSITE" id="PS51012"/>
    </source>
</evidence>
<dbReference type="InterPro" id="IPR013525">
    <property type="entry name" value="ABC2_TM"/>
</dbReference>
<dbReference type="Proteomes" id="UP000279909">
    <property type="component" value="Unassembled WGS sequence"/>
</dbReference>